<dbReference type="SUPFAM" id="SSF101790">
    <property type="entry name" value="Aminomethyltransferase beta-barrel domain"/>
    <property type="match status" value="1"/>
</dbReference>
<dbReference type="PANTHER" id="PTHR43757:SF2">
    <property type="entry name" value="AMINOMETHYLTRANSFERASE, MITOCHONDRIAL"/>
    <property type="match status" value="1"/>
</dbReference>
<organism evidence="2">
    <name type="scientific">marine metagenome</name>
    <dbReference type="NCBI Taxonomy" id="408172"/>
    <lineage>
        <taxon>unclassified sequences</taxon>
        <taxon>metagenomes</taxon>
        <taxon>ecological metagenomes</taxon>
    </lineage>
</organism>
<gene>
    <name evidence="2" type="ORF">METZ01_LOCUS188448</name>
</gene>
<dbReference type="SUPFAM" id="SSF103025">
    <property type="entry name" value="Folate-binding domain"/>
    <property type="match status" value="1"/>
</dbReference>
<dbReference type="PIRSF" id="PIRSF006487">
    <property type="entry name" value="GcvT"/>
    <property type="match status" value="1"/>
</dbReference>
<dbReference type="InterPro" id="IPR006222">
    <property type="entry name" value="GCVT_N"/>
</dbReference>
<dbReference type="Gene3D" id="3.30.1360.120">
    <property type="entry name" value="Probable tRNA modification gtpase trme, domain 1"/>
    <property type="match status" value="1"/>
</dbReference>
<dbReference type="InterPro" id="IPR027266">
    <property type="entry name" value="TrmE/GcvT-like"/>
</dbReference>
<sequence length="386" mass="43457">WTPLQKMHVKGPDAIPFFASIAVNSFAKFDIGQAKHVIFCNNAAKIMGEGVLMRLADEEVLFTSGPGVPWADYCFKKADWNAEAELIGDRQFILQVQGPSSLDVMERATGESLRDIRFMRFRESRIGDAAFQVLRQGMAGEVGYELHGPIDQARKVFSAIWDIGQEFGIRRLGGRTKQVNHVEACFPTPSIDYVPALYGKSEVEYATTYFSTNALEVYRTTDGSYEYNDISELYRTPVELGWGKNVKFDHNFIGRAALETEVKEARRKLVTLVWNAEDVAEIYASLFDKQATPYLYMEMPRGNLGCVFADKVLCDEDIVGVSTSRCYSYYFREMLSLCVLDLEHCNPGSQVTVVWGRPGQSQKSVRATVASAPYKTDNRRVDVSKL</sequence>
<dbReference type="EMBL" id="UINC01038499">
    <property type="protein sequence ID" value="SVB35594.1"/>
    <property type="molecule type" value="Genomic_DNA"/>
</dbReference>
<dbReference type="Pfam" id="PF01571">
    <property type="entry name" value="GCV_T"/>
    <property type="match status" value="1"/>
</dbReference>
<protein>
    <recommendedName>
        <fullName evidence="1">GCVT N-terminal domain-containing protein</fullName>
    </recommendedName>
</protein>
<name>A0A382DC78_9ZZZZ</name>
<dbReference type="AlphaFoldDB" id="A0A382DC78"/>
<feature type="domain" description="GCVT N-terminal" evidence="1">
    <location>
        <begin position="3"/>
        <end position="190"/>
    </location>
</feature>
<accession>A0A382DC78</accession>
<evidence type="ECO:0000313" key="2">
    <source>
        <dbReference type="EMBL" id="SVB35594.1"/>
    </source>
</evidence>
<evidence type="ECO:0000259" key="1">
    <source>
        <dbReference type="Pfam" id="PF01571"/>
    </source>
</evidence>
<proteinExistence type="predicted"/>
<dbReference type="PANTHER" id="PTHR43757">
    <property type="entry name" value="AMINOMETHYLTRANSFERASE"/>
    <property type="match status" value="1"/>
</dbReference>
<reference evidence="2" key="1">
    <citation type="submission" date="2018-05" db="EMBL/GenBank/DDBJ databases">
        <authorList>
            <person name="Lanie J.A."/>
            <person name="Ng W.-L."/>
            <person name="Kazmierczak K.M."/>
            <person name="Andrzejewski T.M."/>
            <person name="Davidsen T.M."/>
            <person name="Wayne K.J."/>
            <person name="Tettelin H."/>
            <person name="Glass J.I."/>
            <person name="Rusch D."/>
            <person name="Podicherti R."/>
            <person name="Tsui H.-C.T."/>
            <person name="Winkler M.E."/>
        </authorList>
    </citation>
    <scope>NUCLEOTIDE SEQUENCE</scope>
</reference>
<feature type="non-terminal residue" evidence="2">
    <location>
        <position position="1"/>
    </location>
</feature>
<dbReference type="InterPro" id="IPR029043">
    <property type="entry name" value="GcvT/YgfZ_C"/>
</dbReference>
<dbReference type="InterPro" id="IPR028896">
    <property type="entry name" value="GcvT/YgfZ/DmdA"/>
</dbReference>